<dbReference type="RefSeq" id="WP_075083923.1">
    <property type="nucleotide sequence ID" value="NZ_CP042912.1"/>
</dbReference>
<gene>
    <name evidence="1" type="ORF">MFFC18_44200</name>
</gene>
<keyword evidence="2" id="KW-1185">Reference proteome</keyword>
<dbReference type="EMBL" id="CP042912">
    <property type="protein sequence ID" value="QEG24500.1"/>
    <property type="molecule type" value="Genomic_DNA"/>
</dbReference>
<dbReference type="AlphaFoldDB" id="A0A5B9PGW4"/>
<name>A0A5B9PGW4_9BACT</name>
<reference evidence="1 2" key="1">
    <citation type="submission" date="2019-08" db="EMBL/GenBank/DDBJ databases">
        <title>Deep-cultivation of Planctomycetes and their phenomic and genomic characterization uncovers novel biology.</title>
        <authorList>
            <person name="Wiegand S."/>
            <person name="Jogler M."/>
            <person name="Boedeker C."/>
            <person name="Pinto D."/>
            <person name="Vollmers J."/>
            <person name="Rivas-Marin E."/>
            <person name="Kohn T."/>
            <person name="Peeters S.H."/>
            <person name="Heuer A."/>
            <person name="Rast P."/>
            <person name="Oberbeckmann S."/>
            <person name="Bunk B."/>
            <person name="Jeske O."/>
            <person name="Meyerdierks A."/>
            <person name="Storesund J.E."/>
            <person name="Kallscheuer N."/>
            <person name="Luecker S."/>
            <person name="Lage O.M."/>
            <person name="Pohl T."/>
            <person name="Merkel B.J."/>
            <person name="Hornburger P."/>
            <person name="Mueller R.-W."/>
            <person name="Bruemmer F."/>
            <person name="Labrenz M."/>
            <person name="Spormann A.M."/>
            <person name="Op den Camp H."/>
            <person name="Overmann J."/>
            <person name="Amann R."/>
            <person name="Jetten M.S.M."/>
            <person name="Mascher T."/>
            <person name="Medema M.H."/>
            <person name="Devos D.P."/>
            <person name="Kaster A.-K."/>
            <person name="Ovreas L."/>
            <person name="Rohde M."/>
            <person name="Galperin M.Y."/>
            <person name="Jogler C."/>
        </authorList>
    </citation>
    <scope>NUCLEOTIDE SEQUENCE [LARGE SCALE GENOMIC DNA]</scope>
    <source>
        <strain evidence="1 2">FC18</strain>
    </source>
</reference>
<protein>
    <submittedName>
        <fullName evidence="1">Uncharacterized protein</fullName>
    </submittedName>
</protein>
<evidence type="ECO:0000313" key="1">
    <source>
        <dbReference type="EMBL" id="QEG24500.1"/>
    </source>
</evidence>
<organism evidence="1 2">
    <name type="scientific">Mariniblastus fucicola</name>
    <dbReference type="NCBI Taxonomy" id="980251"/>
    <lineage>
        <taxon>Bacteria</taxon>
        <taxon>Pseudomonadati</taxon>
        <taxon>Planctomycetota</taxon>
        <taxon>Planctomycetia</taxon>
        <taxon>Pirellulales</taxon>
        <taxon>Pirellulaceae</taxon>
        <taxon>Mariniblastus</taxon>
    </lineage>
</organism>
<dbReference type="STRING" id="980251.GCA_001642875_01149"/>
<evidence type="ECO:0000313" key="2">
    <source>
        <dbReference type="Proteomes" id="UP000322214"/>
    </source>
</evidence>
<sequence length="609" mass="69927">MAFPIVHGSGDFAWEIRRAMMQYDFDCVAVPLPDSFREGVEDGILKLPVPSVVVQKSAAVADYAPEAKDDDEDLVTSYVPVDPCQGVIAALRFAMEERLPRRFIDLETDRYEPHTATLPDPYALKQLSVEKFSAAVAPFLQPGNTEQWRARIDHMAWQLRQLSVDYKRILFVTNIVDWPWIREAFNDRELQQPMDESTLDPERFGVEPDTLYFLMREIPFIANLYENARRELDDDEHLSIDGVKELLITARDIYFDEYKNRARKITPSLMSRMLKYIRNLTLIGHRLSPQLSDIVVAAKQVAGDGYARVVLETAKYYEFEDHELLSECRMGIDRIALPDGDVATAVNRLPGPPMHWTTIEIQPKPDEQVRKDWKQRWNPFSQCSWPPEDDLIENFRRTVFDRASEVLGADMAKTEKFTTSVKDGIDIRDTVRNWHTNDIYVKVLPPNKGKLDVAIMLFDSPADPREYPWRTTWFAEHKDESTLAFYATDFQAQPVGPGICLAHYGGAMFVYPPVMIPDIWQDPRLDFASTLEERLIAAGCLYSTCRHVALLSPAPPGQAWKKIAKHYKKTLVHLPLSKFGDSTVQQLRMVHVLNGKDVRSYASNFIRRV</sequence>
<accession>A0A5B9PGW4</accession>
<dbReference type="KEGG" id="mff:MFFC18_44200"/>
<proteinExistence type="predicted"/>
<dbReference type="Proteomes" id="UP000322214">
    <property type="component" value="Chromosome"/>
</dbReference>
<dbReference type="OrthoDB" id="9766398at2"/>